<feature type="domain" description="DNA-directed RNA polymerase N-terminal" evidence="13">
    <location>
        <begin position="360"/>
        <end position="710"/>
    </location>
</feature>
<dbReference type="PROSITE" id="PS00900">
    <property type="entry name" value="RNA_POL_PHAGE_1"/>
    <property type="match status" value="1"/>
</dbReference>
<reference evidence="14 15" key="1">
    <citation type="submission" date="2013-07" db="EMBL/GenBank/DDBJ databases">
        <title>The Genome Sequence of Cryptococcus heveanensis BCC8398.</title>
        <authorList>
            <consortium name="The Broad Institute Genome Sequencing Platform"/>
            <person name="Cuomo C."/>
            <person name="Litvintseva A."/>
            <person name="Chen Y."/>
            <person name="Heitman J."/>
            <person name="Sun S."/>
            <person name="Springer D."/>
            <person name="Dromer F."/>
            <person name="Young S.K."/>
            <person name="Zeng Q."/>
            <person name="Gargeya S."/>
            <person name="Fitzgerald M."/>
            <person name="Abouelleil A."/>
            <person name="Alvarado L."/>
            <person name="Berlin A.M."/>
            <person name="Chapman S.B."/>
            <person name="Dewar J."/>
            <person name="Goldberg J."/>
            <person name="Griggs A."/>
            <person name="Gujja S."/>
            <person name="Hansen M."/>
            <person name="Howarth C."/>
            <person name="Imamovic A."/>
            <person name="Larimer J."/>
            <person name="McCowan C."/>
            <person name="Murphy C."/>
            <person name="Pearson M."/>
            <person name="Priest M."/>
            <person name="Roberts A."/>
            <person name="Saif S."/>
            <person name="Shea T."/>
            <person name="Sykes S."/>
            <person name="Wortman J."/>
            <person name="Nusbaum C."/>
            <person name="Birren B."/>
        </authorList>
    </citation>
    <scope>NUCLEOTIDE SEQUENCE [LARGE SCALE GENOMIC DNA]</scope>
    <source>
        <strain evidence="14 15">BCC8398</strain>
    </source>
</reference>
<dbReference type="InterPro" id="IPR024075">
    <property type="entry name" value="DNA-dir_RNA_pol_helix_hairp_sf"/>
</dbReference>
<dbReference type="InterPro" id="IPR002092">
    <property type="entry name" value="DNA-dir_Rpol_phage-type"/>
</dbReference>
<dbReference type="InterPro" id="IPR043502">
    <property type="entry name" value="DNA/RNA_pol_sf"/>
</dbReference>
<dbReference type="SUPFAM" id="SSF56672">
    <property type="entry name" value="DNA/RNA polymerases"/>
    <property type="match status" value="1"/>
</dbReference>
<dbReference type="EC" id="2.7.7.6" evidence="10"/>
<evidence type="ECO:0000313" key="15">
    <source>
        <dbReference type="Proteomes" id="UP000092666"/>
    </source>
</evidence>
<dbReference type="Gene3D" id="1.10.1320.10">
    <property type="entry name" value="DNA-directed RNA polymerase, N-terminal domain"/>
    <property type="match status" value="1"/>
</dbReference>
<dbReference type="SMART" id="SM01311">
    <property type="entry name" value="RPOL_N"/>
    <property type="match status" value="1"/>
</dbReference>
<dbReference type="Gene3D" id="1.10.287.280">
    <property type="match status" value="1"/>
</dbReference>
<gene>
    <name evidence="14" type="ORF">I316_00704</name>
</gene>
<dbReference type="OrthoDB" id="276422at2759"/>
<feature type="region of interest" description="Disordered" evidence="12">
    <location>
        <begin position="739"/>
        <end position="760"/>
    </location>
</feature>
<evidence type="ECO:0000256" key="2">
    <source>
        <dbReference type="ARBA" id="ARBA00009493"/>
    </source>
</evidence>
<dbReference type="PROSITE" id="PS00489">
    <property type="entry name" value="RNA_POL_PHAGE_2"/>
    <property type="match status" value="1"/>
</dbReference>
<evidence type="ECO:0000256" key="3">
    <source>
        <dbReference type="ARBA" id="ARBA00022478"/>
    </source>
</evidence>
<evidence type="ECO:0000256" key="5">
    <source>
        <dbReference type="ARBA" id="ARBA00022695"/>
    </source>
</evidence>
<protein>
    <recommendedName>
        <fullName evidence="10">DNA-directed RNA polymerase</fullName>
        <ecNumber evidence="10">2.7.7.6</ecNumber>
    </recommendedName>
</protein>
<proteinExistence type="inferred from homology"/>
<keyword evidence="11" id="KW-0175">Coiled coil</keyword>
<dbReference type="PANTHER" id="PTHR10102">
    <property type="entry name" value="DNA-DIRECTED RNA POLYMERASE, MITOCHONDRIAL"/>
    <property type="match status" value="1"/>
</dbReference>
<reference evidence="15" key="2">
    <citation type="submission" date="2013-12" db="EMBL/GenBank/DDBJ databases">
        <title>Evolution of pathogenesis and genome organization in the Tremellales.</title>
        <authorList>
            <person name="Cuomo C."/>
            <person name="Litvintseva A."/>
            <person name="Heitman J."/>
            <person name="Chen Y."/>
            <person name="Sun S."/>
            <person name="Springer D."/>
            <person name="Dromer F."/>
            <person name="Young S."/>
            <person name="Zeng Q."/>
            <person name="Chapman S."/>
            <person name="Gujja S."/>
            <person name="Saif S."/>
            <person name="Birren B."/>
        </authorList>
    </citation>
    <scope>NUCLEOTIDE SEQUENCE [LARGE SCALE GENOMIC DNA]</scope>
    <source>
        <strain evidence="15">BCC8398</strain>
    </source>
</reference>
<keyword evidence="8 10" id="KW-0804">Transcription</keyword>
<keyword evidence="4 10" id="KW-0808">Transferase</keyword>
<evidence type="ECO:0000259" key="13">
    <source>
        <dbReference type="SMART" id="SM01311"/>
    </source>
</evidence>
<feature type="compositionally biased region" description="Low complexity" evidence="12">
    <location>
        <begin position="93"/>
        <end position="103"/>
    </location>
</feature>
<accession>A0A1B9H2T7</accession>
<sequence length="1388" mass="153431">MLPLRALSRSRLASSSASSSSSSVSSLRLLAQRSPSSYRSFINPTSPRLQPPAAQLAEADPDHTPSYYHNAPRQLPRLNPLEPRIRMETSQYPSRSHPALHLPSPLPTDITPGPNAPQSSLYPATGVIDSISMISICLRRPEHVPRAYQIFKQLLEDSASGRQRIPDAEVWARVIEGVAGLGKESEKNIHWENWRKRAGRLVSQWEAANGVWDLKEPAGMSKGGLKVYQGWFNGLISSQSPVTPIIPYLAHPSLPIATLLEGLEPSAVPIAIDAVLEAAKQQDIPELEEAVREFQGIEKQRREEIAREVIEEVKPVLEGAGKSKKAEEASAGGMSTEARFAITNLRQTLGAISSASLPLNRQRKLEEASLQAARAELEEASKRLQGTQDNASLQRSKLQSWMHGWLGLLTTELEQRIAAMQAEQAGLSDEQLDGMPPRYSASSKMKRSVLVMYLQLLPVEKLALITILEVMRMSGSGGISDGMKALRGMLAVGKAVETEFRAETIKNIAGVDSHHWLRTIDPQTQKPSRQLVGSVWRRIGEQVKTSKLEETSDSLSIATHDDLHQVWTPPWSQMAQLGVGSELVDALLKVAKVERVGRNPETGEEVVEEQPAFTHAYEYIRGKKLGVIKHNPVVAARLARDSVGVVIHPKHLPMLVEPKPWTSHNNGGYLLHSVPIMRYKESAEQQSYLKTASEQGHLEPVFHGLDVLSSTAWSINRKVFDVILNVWNSGEAIADIPASEEKSTYDVPEKPDPRDQDPQKRSLYIERMKSVMAAQRKDHAERCKFNYNLEIARSYLNDVFYLPHNMDFRGRAYPIPPHLSPVGDDLCRGLLTFGNKKALGETGLKWLHIHLANVYGFDKASFEERARFAQEHEADIFDSADNPLDGKRWWLQAEDPWQCLATCFEIAAALRSSDPTQYESSLPIHQDGTCNGMQHYAALGGDVRGAKAVNLEHGDRPADIYTGVVDIVNKVIEEDQKKGLDVALLIKKPLGRKVVKQTVMTTVYGVTFVGAREQIAKQLTARGDFAQEHVFLVSGYIAKTVLNCIGDLFSGAKAIMDWLTTSAKLISRSVPPERVEEAANNLTTTLRNGKVKSRAAREFMTSVVWTTPLGLPVVQPYRKAQKKQIMTALQTVYISDPNAPSEVSPQKQATAFPPNFIHSLDATHMLLTALKCRQNEIAFASVHDSYWTHASTVESMSDLIRDTFIHLHSQDLVGELRDEFIQRYGEHRIPVNSAKNISSSAAKRKAAAEIRQKQMSAVLGDSSAFGDGEDDGYEATNSSADADSELGLEPEFDEHTLDVEADIIASTAEEVEAKAADAIGISVEKLAQAQAQARGGTDGEGDGEKKVELATERIGKQNWVKFKDALPPCPPRGVFQVDRVRESAYFFS</sequence>
<dbReference type="STRING" id="1296120.A0A1B9H2T7"/>
<dbReference type="GO" id="GO:0001018">
    <property type="term" value="F:mitochondrial promoter sequence-specific DNA binding"/>
    <property type="evidence" value="ECO:0007669"/>
    <property type="project" value="TreeGrafter"/>
</dbReference>
<evidence type="ECO:0000256" key="1">
    <source>
        <dbReference type="ARBA" id="ARBA00004173"/>
    </source>
</evidence>
<evidence type="ECO:0000256" key="11">
    <source>
        <dbReference type="SAM" id="Coils"/>
    </source>
</evidence>
<comment type="similarity">
    <text evidence="2 10">Belongs to the phage and mitochondrial RNA polymerase family.</text>
</comment>
<dbReference type="GO" id="GO:0003899">
    <property type="term" value="F:DNA-directed RNA polymerase activity"/>
    <property type="evidence" value="ECO:0007669"/>
    <property type="project" value="UniProtKB-EC"/>
</dbReference>
<keyword evidence="7" id="KW-0496">Mitochondrion</keyword>
<dbReference type="Gene3D" id="1.10.287.260">
    <property type="match status" value="1"/>
</dbReference>
<organism evidence="14 15">
    <name type="scientific">Kwoniella heveanensis BCC8398</name>
    <dbReference type="NCBI Taxonomy" id="1296120"/>
    <lineage>
        <taxon>Eukaryota</taxon>
        <taxon>Fungi</taxon>
        <taxon>Dikarya</taxon>
        <taxon>Basidiomycota</taxon>
        <taxon>Agaricomycotina</taxon>
        <taxon>Tremellomycetes</taxon>
        <taxon>Tremellales</taxon>
        <taxon>Cryptococcaceae</taxon>
        <taxon>Kwoniella</taxon>
    </lineage>
</organism>
<dbReference type="InterPro" id="IPR046950">
    <property type="entry name" value="DNA-dir_Rpol_C_phage-type"/>
</dbReference>
<keyword evidence="3 10" id="KW-0240">DNA-directed RNA polymerase</keyword>
<dbReference type="GO" id="GO:0034245">
    <property type="term" value="C:mitochondrial DNA-directed RNA polymerase complex"/>
    <property type="evidence" value="ECO:0007669"/>
    <property type="project" value="TreeGrafter"/>
</dbReference>
<dbReference type="Gene3D" id="1.10.150.20">
    <property type="entry name" value="5' to 3' exonuclease, C-terminal subdomain"/>
    <property type="match status" value="1"/>
</dbReference>
<feature type="compositionally biased region" description="Low complexity" evidence="12">
    <location>
        <begin position="1"/>
        <end position="34"/>
    </location>
</feature>
<evidence type="ECO:0000256" key="7">
    <source>
        <dbReference type="ARBA" id="ARBA00023128"/>
    </source>
</evidence>
<dbReference type="PANTHER" id="PTHR10102:SF0">
    <property type="entry name" value="DNA-DIRECTED RNA POLYMERASE, MITOCHONDRIAL"/>
    <property type="match status" value="1"/>
</dbReference>
<feature type="region of interest" description="Disordered" evidence="12">
    <location>
        <begin position="1260"/>
        <end position="1284"/>
    </location>
</feature>
<evidence type="ECO:0000256" key="8">
    <source>
        <dbReference type="ARBA" id="ARBA00023163"/>
    </source>
</evidence>
<dbReference type="GO" id="GO:0006390">
    <property type="term" value="P:mitochondrial transcription"/>
    <property type="evidence" value="ECO:0007669"/>
    <property type="project" value="TreeGrafter"/>
</dbReference>
<dbReference type="FunFam" id="1.10.287.280:FF:000001">
    <property type="entry name" value="DNA-directed RNA polymerase"/>
    <property type="match status" value="1"/>
</dbReference>
<feature type="region of interest" description="Disordered" evidence="12">
    <location>
        <begin position="90"/>
        <end position="118"/>
    </location>
</feature>
<dbReference type="InterPro" id="IPR037159">
    <property type="entry name" value="RNA_POL_N_sf"/>
</dbReference>
<dbReference type="FunFam" id="1.10.1320.10:FF:000004">
    <property type="entry name" value="DNA-directed RNA polymerase"/>
    <property type="match status" value="1"/>
</dbReference>
<comment type="function">
    <text evidence="10">DNA-dependent RNA polymerase catalyzes the transcription of DNA into RNA using the four ribonucleoside triphosphates as substrates.</text>
</comment>
<evidence type="ECO:0000256" key="10">
    <source>
        <dbReference type="RuleBase" id="RU003805"/>
    </source>
</evidence>
<feature type="region of interest" description="Disordered" evidence="12">
    <location>
        <begin position="1"/>
        <end position="76"/>
    </location>
</feature>
<evidence type="ECO:0000256" key="6">
    <source>
        <dbReference type="ARBA" id="ARBA00022946"/>
    </source>
</evidence>
<dbReference type="Pfam" id="PF14700">
    <property type="entry name" value="RPOL_N"/>
    <property type="match status" value="1"/>
</dbReference>
<evidence type="ECO:0000256" key="9">
    <source>
        <dbReference type="ARBA" id="ARBA00048552"/>
    </source>
</evidence>
<comment type="subcellular location">
    <subcellularLocation>
        <location evidence="1">Mitochondrion</location>
    </subcellularLocation>
</comment>
<evidence type="ECO:0000313" key="14">
    <source>
        <dbReference type="EMBL" id="OCF37578.1"/>
    </source>
</evidence>
<dbReference type="FunFam" id="1.10.150.20:FF:000041">
    <property type="entry name" value="DNA-directed RNA polymerase"/>
    <property type="match status" value="1"/>
</dbReference>
<keyword evidence="15" id="KW-1185">Reference proteome</keyword>
<dbReference type="InterPro" id="IPR029262">
    <property type="entry name" value="RPOL_N"/>
</dbReference>
<feature type="coiled-coil region" evidence="11">
    <location>
        <begin position="363"/>
        <end position="430"/>
    </location>
</feature>
<dbReference type="Pfam" id="PF00940">
    <property type="entry name" value="RNA_pol"/>
    <property type="match status" value="1"/>
</dbReference>
<dbReference type="Proteomes" id="UP000092666">
    <property type="component" value="Unassembled WGS sequence"/>
</dbReference>
<dbReference type="FunFam" id="1.10.287.260:FF:000001">
    <property type="entry name" value="DNA-directed RNA polymerase"/>
    <property type="match status" value="1"/>
</dbReference>
<name>A0A1B9H2T7_9TREE</name>
<evidence type="ECO:0000256" key="4">
    <source>
        <dbReference type="ARBA" id="ARBA00022679"/>
    </source>
</evidence>
<evidence type="ECO:0000256" key="12">
    <source>
        <dbReference type="SAM" id="MobiDB-lite"/>
    </source>
</evidence>
<feature type="compositionally biased region" description="Polar residues" evidence="12">
    <location>
        <begin position="35"/>
        <end position="48"/>
    </location>
</feature>
<dbReference type="EMBL" id="KV700122">
    <property type="protein sequence ID" value="OCF37578.1"/>
    <property type="molecule type" value="Genomic_DNA"/>
</dbReference>
<keyword evidence="5 10" id="KW-0548">Nucleotidyltransferase</keyword>
<keyword evidence="6" id="KW-0809">Transit peptide</keyword>
<comment type="catalytic activity">
    <reaction evidence="9 10">
        <text>RNA(n) + a ribonucleoside 5'-triphosphate = RNA(n+1) + diphosphate</text>
        <dbReference type="Rhea" id="RHEA:21248"/>
        <dbReference type="Rhea" id="RHEA-COMP:14527"/>
        <dbReference type="Rhea" id="RHEA-COMP:17342"/>
        <dbReference type="ChEBI" id="CHEBI:33019"/>
        <dbReference type="ChEBI" id="CHEBI:61557"/>
        <dbReference type="ChEBI" id="CHEBI:140395"/>
        <dbReference type="EC" id="2.7.7.6"/>
    </reaction>
</comment>